<proteinExistence type="predicted"/>
<dbReference type="EMBL" id="JARQWQ010000009">
    <property type="protein sequence ID" value="KAK2569611.1"/>
    <property type="molecule type" value="Genomic_DNA"/>
</dbReference>
<organism evidence="2 3">
    <name type="scientific">Acropora cervicornis</name>
    <name type="common">Staghorn coral</name>
    <dbReference type="NCBI Taxonomy" id="6130"/>
    <lineage>
        <taxon>Eukaryota</taxon>
        <taxon>Metazoa</taxon>
        <taxon>Cnidaria</taxon>
        <taxon>Anthozoa</taxon>
        <taxon>Hexacorallia</taxon>
        <taxon>Scleractinia</taxon>
        <taxon>Astrocoeniina</taxon>
        <taxon>Acroporidae</taxon>
        <taxon>Acropora</taxon>
    </lineage>
</organism>
<reference evidence="2" key="1">
    <citation type="journal article" date="2023" name="G3 (Bethesda)">
        <title>Whole genome assembly and annotation of the endangered Caribbean coral Acropora cervicornis.</title>
        <authorList>
            <person name="Selwyn J.D."/>
            <person name="Vollmer S.V."/>
        </authorList>
    </citation>
    <scope>NUCLEOTIDE SEQUENCE</scope>
    <source>
        <strain evidence="2">K2</strain>
    </source>
</reference>
<evidence type="ECO:0000313" key="3">
    <source>
        <dbReference type="Proteomes" id="UP001249851"/>
    </source>
</evidence>
<evidence type="ECO:0000256" key="1">
    <source>
        <dbReference type="SAM" id="MobiDB-lite"/>
    </source>
</evidence>
<feature type="compositionally biased region" description="Basic and acidic residues" evidence="1">
    <location>
        <begin position="84"/>
        <end position="94"/>
    </location>
</feature>
<evidence type="ECO:0000313" key="2">
    <source>
        <dbReference type="EMBL" id="KAK2569611.1"/>
    </source>
</evidence>
<sequence>MALRCEECNILFDSQQLYETHKRKFCVGSSVDPSGIHSRISGTSRKRNIPPGEDFSLLPEIKTPVYSSLSAPSTPYRPKNPLPESERSLIEQLKRFKMQQQQQRSARNLDGKHLLNGSKDLSQIPTRMRLTSPDTLLRDEGTTDDRVLQLTENHRQQLSELKLRNDRLKDEKARELPENKKDRD</sequence>
<feature type="region of interest" description="Disordered" evidence="1">
    <location>
        <begin position="158"/>
        <end position="184"/>
    </location>
</feature>
<dbReference type="AlphaFoldDB" id="A0AAD9VCP7"/>
<reference evidence="2" key="2">
    <citation type="journal article" date="2023" name="Science">
        <title>Genomic signatures of disease resistance in endangered staghorn corals.</title>
        <authorList>
            <person name="Vollmer S.V."/>
            <person name="Selwyn J.D."/>
            <person name="Despard B.A."/>
            <person name="Roesel C.L."/>
        </authorList>
    </citation>
    <scope>NUCLEOTIDE SEQUENCE</scope>
    <source>
        <strain evidence="2">K2</strain>
    </source>
</reference>
<gene>
    <name evidence="2" type="ORF">P5673_005438</name>
</gene>
<keyword evidence="3" id="KW-1185">Reference proteome</keyword>
<comment type="caution">
    <text evidence="2">The sequence shown here is derived from an EMBL/GenBank/DDBJ whole genome shotgun (WGS) entry which is preliminary data.</text>
</comment>
<name>A0AAD9VCP7_ACRCE</name>
<accession>A0AAD9VCP7</accession>
<dbReference type="Proteomes" id="UP001249851">
    <property type="component" value="Unassembled WGS sequence"/>
</dbReference>
<feature type="region of interest" description="Disordered" evidence="1">
    <location>
        <begin position="36"/>
        <end position="143"/>
    </location>
</feature>
<protein>
    <submittedName>
        <fullName evidence="2">Uncharacterized protein</fullName>
    </submittedName>
</protein>